<evidence type="ECO:0000256" key="1">
    <source>
        <dbReference type="SAM" id="MobiDB-lite"/>
    </source>
</evidence>
<feature type="region of interest" description="Disordered" evidence="1">
    <location>
        <begin position="156"/>
        <end position="178"/>
    </location>
</feature>
<dbReference type="AlphaFoldDB" id="A0A5Q0GUA7"/>
<feature type="compositionally biased region" description="Pro residues" evidence="1">
    <location>
        <begin position="46"/>
        <end position="69"/>
    </location>
</feature>
<keyword evidence="2" id="KW-0812">Transmembrane</keyword>
<sequence length="178" mass="18832">MAVVIGTRNGFELVDGAGVEDVTLGTGLRPGPRVLRRFAVPDRPQHPSPRPSARPATHPSPRPQPPATPDAPSATATRQARPHRHPAVQFTLYALAAAVLAAALTLLYLYTSGATTVPERTAVVHVQVGETLLDVAERSAPASDPEAVAERIRELNHLPDDQVVPGQPLTVPHGHPTP</sequence>
<reference evidence="5" key="1">
    <citation type="journal article" date="2021" name="Curr. Microbiol.">
        <title>Complete genome of nocamycin-producing strain Saccharothrix syringae NRRL B-16468 reveals the biosynthetic potential for secondary metabolites.</title>
        <authorList>
            <person name="Mo X."/>
            <person name="Yang S."/>
        </authorList>
    </citation>
    <scope>NUCLEOTIDE SEQUENCE [LARGE SCALE GENOMIC DNA]</scope>
    <source>
        <strain evidence="5">ATCC 51364 / DSM 43886 / JCM 6844 / KCTC 9398 / NBRC 14523 / NRRL B-16468 / INA 2240</strain>
    </source>
</reference>
<evidence type="ECO:0000313" key="4">
    <source>
        <dbReference type="EMBL" id="QFZ17483.1"/>
    </source>
</evidence>
<protein>
    <recommendedName>
        <fullName evidence="3">LysM domain-containing protein</fullName>
    </recommendedName>
</protein>
<evidence type="ECO:0000256" key="2">
    <source>
        <dbReference type="SAM" id="Phobius"/>
    </source>
</evidence>
<dbReference type="EMBL" id="CP034550">
    <property type="protein sequence ID" value="QFZ17483.1"/>
    <property type="molecule type" value="Genomic_DNA"/>
</dbReference>
<feature type="domain" description="LysM" evidence="3">
    <location>
        <begin position="125"/>
        <end position="172"/>
    </location>
</feature>
<keyword evidence="2" id="KW-1133">Transmembrane helix</keyword>
<keyword evidence="2" id="KW-0472">Membrane</keyword>
<gene>
    <name evidence="4" type="ORF">EKG83_08340</name>
</gene>
<proteinExistence type="predicted"/>
<feature type="region of interest" description="Disordered" evidence="1">
    <location>
        <begin position="39"/>
        <end position="83"/>
    </location>
</feature>
<evidence type="ECO:0000313" key="5">
    <source>
        <dbReference type="Proteomes" id="UP000325787"/>
    </source>
</evidence>
<dbReference type="InterPro" id="IPR018392">
    <property type="entry name" value="LysM"/>
</dbReference>
<keyword evidence="5" id="KW-1185">Reference proteome</keyword>
<accession>A0A5Q0GUA7</accession>
<feature type="transmembrane region" description="Helical" evidence="2">
    <location>
        <begin position="90"/>
        <end position="110"/>
    </location>
</feature>
<dbReference type="RefSeq" id="WP_153277943.1">
    <property type="nucleotide sequence ID" value="NZ_CP034550.1"/>
</dbReference>
<dbReference type="InterPro" id="IPR036779">
    <property type="entry name" value="LysM_dom_sf"/>
</dbReference>
<dbReference type="Gene3D" id="3.10.350.10">
    <property type="entry name" value="LysM domain"/>
    <property type="match status" value="1"/>
</dbReference>
<dbReference type="KEGG" id="ssyi:EKG83_08340"/>
<name>A0A5Q0GUA7_SACSY</name>
<dbReference type="Pfam" id="PF01476">
    <property type="entry name" value="LysM"/>
    <property type="match status" value="1"/>
</dbReference>
<dbReference type="Proteomes" id="UP000325787">
    <property type="component" value="Chromosome"/>
</dbReference>
<organism evidence="4 5">
    <name type="scientific">Saccharothrix syringae</name>
    <name type="common">Nocardiopsis syringae</name>
    <dbReference type="NCBI Taxonomy" id="103733"/>
    <lineage>
        <taxon>Bacteria</taxon>
        <taxon>Bacillati</taxon>
        <taxon>Actinomycetota</taxon>
        <taxon>Actinomycetes</taxon>
        <taxon>Pseudonocardiales</taxon>
        <taxon>Pseudonocardiaceae</taxon>
        <taxon>Saccharothrix</taxon>
    </lineage>
</organism>
<evidence type="ECO:0000259" key="3">
    <source>
        <dbReference type="Pfam" id="PF01476"/>
    </source>
</evidence>